<protein>
    <recommendedName>
        <fullName evidence="8">ABC transporter domain-containing protein</fullName>
    </recommendedName>
</protein>
<keyword evidence="1" id="KW-0677">Repeat</keyword>
<feature type="domain" description="ABC transporter" evidence="4">
    <location>
        <begin position="46"/>
        <end position="95"/>
    </location>
</feature>
<feature type="domain" description="ABC-transporter extension" evidence="5">
    <location>
        <begin position="135"/>
        <end position="209"/>
    </location>
</feature>
<dbReference type="InterPro" id="IPR003439">
    <property type="entry name" value="ABC_transporter-like_ATP-bd"/>
</dbReference>
<keyword evidence="7" id="KW-1185">Reference proteome</keyword>
<dbReference type="AlphaFoldDB" id="A0A510GH36"/>
<dbReference type="Proteomes" id="UP000321183">
    <property type="component" value="Chromosome"/>
</dbReference>
<evidence type="ECO:0000313" key="7">
    <source>
        <dbReference type="Proteomes" id="UP000321183"/>
    </source>
</evidence>
<dbReference type="InterPro" id="IPR032781">
    <property type="entry name" value="ABC_tran_Xtn"/>
</dbReference>
<evidence type="ECO:0000313" key="6">
    <source>
        <dbReference type="EMBL" id="BBJ31757.1"/>
    </source>
</evidence>
<evidence type="ECO:0000259" key="4">
    <source>
        <dbReference type="Pfam" id="PF00005"/>
    </source>
</evidence>
<dbReference type="KEGG" id="ras:RAS_08660"/>
<dbReference type="FunFam" id="3.40.50.300:FF:000011">
    <property type="entry name" value="Putative ABC transporter ATP-binding component"/>
    <property type="match status" value="1"/>
</dbReference>
<evidence type="ECO:0000256" key="2">
    <source>
        <dbReference type="ARBA" id="ARBA00022741"/>
    </source>
</evidence>
<dbReference type="GO" id="GO:0005524">
    <property type="term" value="F:ATP binding"/>
    <property type="evidence" value="ECO:0007669"/>
    <property type="project" value="UniProtKB-KW"/>
</dbReference>
<dbReference type="RefSeq" id="WP_232049140.1">
    <property type="nucleotide sequence ID" value="NZ_AP019563.1"/>
</dbReference>
<dbReference type="InterPro" id="IPR027417">
    <property type="entry name" value="P-loop_NTPase"/>
</dbReference>
<dbReference type="GO" id="GO:0016887">
    <property type="term" value="F:ATP hydrolysis activity"/>
    <property type="evidence" value="ECO:0007669"/>
    <property type="project" value="InterPro"/>
</dbReference>
<evidence type="ECO:0008006" key="8">
    <source>
        <dbReference type="Google" id="ProtNLM"/>
    </source>
</evidence>
<dbReference type="Pfam" id="PF00005">
    <property type="entry name" value="ABC_tran"/>
    <property type="match status" value="1"/>
</dbReference>
<dbReference type="InterPro" id="IPR050611">
    <property type="entry name" value="ABCF"/>
</dbReference>
<evidence type="ECO:0000259" key="5">
    <source>
        <dbReference type="Pfam" id="PF12848"/>
    </source>
</evidence>
<keyword evidence="3" id="KW-0067">ATP-binding</keyword>
<dbReference type="Pfam" id="PF12848">
    <property type="entry name" value="ABC_tran_Xtn"/>
    <property type="match status" value="1"/>
</dbReference>
<dbReference type="PANTHER" id="PTHR19211:SF96">
    <property type="entry name" value="ATP-BINDING PROTEIN YBIT-RELATED"/>
    <property type="match status" value="1"/>
</dbReference>
<dbReference type="PANTHER" id="PTHR19211">
    <property type="entry name" value="ATP-BINDING TRANSPORT PROTEIN-RELATED"/>
    <property type="match status" value="1"/>
</dbReference>
<reference evidence="6 7" key="1">
    <citation type="submission" date="2019-04" db="EMBL/GenBank/DDBJ databases">
        <title>Draft genome sequence of Rickettsia asiatica Maytaro1284.</title>
        <authorList>
            <person name="Thu M."/>
            <person name="Qiu Y."/>
            <person name="Nakao R."/>
        </authorList>
    </citation>
    <scope>NUCLEOTIDE SEQUENCE [LARGE SCALE GENOMIC DNA]</scope>
    <source>
        <strain evidence="6 7">Maytaro1284</strain>
    </source>
</reference>
<dbReference type="SUPFAM" id="SSF52540">
    <property type="entry name" value="P-loop containing nucleoside triphosphate hydrolases"/>
    <property type="match status" value="1"/>
</dbReference>
<proteinExistence type="predicted"/>
<organism evidence="6 7">
    <name type="scientific">Rickettsia asiatica</name>
    <dbReference type="NCBI Taxonomy" id="238800"/>
    <lineage>
        <taxon>Bacteria</taxon>
        <taxon>Pseudomonadati</taxon>
        <taxon>Pseudomonadota</taxon>
        <taxon>Alphaproteobacteria</taxon>
        <taxon>Rickettsiales</taxon>
        <taxon>Rickettsiaceae</taxon>
        <taxon>Rickettsieae</taxon>
        <taxon>Rickettsia</taxon>
        <taxon>spotted fever group</taxon>
    </lineage>
</organism>
<gene>
    <name evidence="6" type="ORF">RAS_08660</name>
</gene>
<dbReference type="EMBL" id="AP019563">
    <property type="protein sequence ID" value="BBJ31757.1"/>
    <property type="molecule type" value="Genomic_DNA"/>
</dbReference>
<evidence type="ECO:0000256" key="3">
    <source>
        <dbReference type="ARBA" id="ARBA00022840"/>
    </source>
</evidence>
<dbReference type="Gene3D" id="3.40.50.300">
    <property type="entry name" value="P-loop containing nucleotide triphosphate hydrolases"/>
    <property type="match status" value="1"/>
</dbReference>
<accession>A0A510GH36</accession>
<evidence type="ECO:0000256" key="1">
    <source>
        <dbReference type="ARBA" id="ARBA00022737"/>
    </source>
</evidence>
<keyword evidence="2" id="KW-0547">Nucleotide-binding</keyword>
<name>A0A510GH36_9RICK</name>
<sequence length="243" mass="28197">MPIRSFKSCLKQDQFLYGNTKIDGYKLGELEQVIYDNDGYTAEIFAASLLIGLGINEKYHYEPLSVLSGGYKLRVLLAQSLFNNPDILLLDEPTNHLDIISIYWLENYLKNSFKGILIFISHDLAFLNNVATDILDIDYGEIKLYTENYDNFIQENQIIATQRLSKRNFLEKKIANMQAWVDKFRAGTRARQSASREKQLEKIELPDIQKSSRISLLFRFKQLRSSGKLVLKIDHITKDFENK</sequence>